<accession>A0A0H5NYT0</accession>
<geneLocation type="plasmid" evidence="1">
    <name>2</name>
</geneLocation>
<reference evidence="2" key="1">
    <citation type="submission" date="2015-03" db="EMBL/GenBank/DDBJ databases">
        <authorList>
            <consortium name="Pathogen Informatics"/>
        </authorList>
    </citation>
    <scope>NUCLEOTIDE SEQUENCE [LARGE SCALE GENOMIC DNA]</scope>
    <source>
        <strain evidence="2">NCTC11134</strain>
        <plasmid evidence="2">2</plasmid>
    </source>
</reference>
<evidence type="ECO:0000313" key="1">
    <source>
        <dbReference type="EMBL" id="CRY80453.1"/>
    </source>
</evidence>
<sequence>MLDEIRVPVRYVVASGTSFGSRGDEQERIRSGLDAAALPRRISAALDAG</sequence>
<proteinExistence type="predicted"/>
<dbReference type="KEGG" id="nfr:ERS450000_03866"/>
<dbReference type="Proteomes" id="UP000057820">
    <property type="component" value="Plasmid 2"/>
</dbReference>
<dbReference type="EMBL" id="LN868939">
    <property type="protein sequence ID" value="CRY80453.1"/>
    <property type="molecule type" value="Genomic_DNA"/>
</dbReference>
<dbReference type="RefSeq" id="WP_228799976.1">
    <property type="nucleotide sequence ID" value="NZ_CP031418.1"/>
</dbReference>
<organism evidence="1 2">
    <name type="scientific">Nocardia farcinica</name>
    <dbReference type="NCBI Taxonomy" id="37329"/>
    <lineage>
        <taxon>Bacteria</taxon>
        <taxon>Bacillati</taxon>
        <taxon>Actinomycetota</taxon>
        <taxon>Actinomycetes</taxon>
        <taxon>Mycobacteriales</taxon>
        <taxon>Nocardiaceae</taxon>
        <taxon>Nocardia</taxon>
    </lineage>
</organism>
<name>A0A0H5NYT0_NOCFR</name>
<keyword evidence="1" id="KW-0614">Plasmid</keyword>
<gene>
    <name evidence="1" type="ORF">ERS450000_03866</name>
</gene>
<dbReference type="AlphaFoldDB" id="A0A0H5NYT0"/>
<protein>
    <submittedName>
        <fullName evidence="1">Uncharacterized protein</fullName>
    </submittedName>
</protein>
<evidence type="ECO:0000313" key="2">
    <source>
        <dbReference type="Proteomes" id="UP000057820"/>
    </source>
</evidence>